<evidence type="ECO:0000313" key="1">
    <source>
        <dbReference type="EMBL" id="PKK76870.1"/>
    </source>
</evidence>
<dbReference type="AlphaFoldDB" id="A0A2N1NSL3"/>
<dbReference type="VEuPathDB" id="FungiDB:FUN_008576"/>
<dbReference type="VEuPathDB" id="FungiDB:RhiirFUN_008968"/>
<comment type="caution">
    <text evidence="1">The sequence shown here is derived from an EMBL/GenBank/DDBJ whole genome shotgun (WGS) entry which is preliminary data.</text>
</comment>
<reference evidence="1 2" key="2">
    <citation type="submission" date="2017-10" db="EMBL/GenBank/DDBJ databases">
        <title>Extensive intraspecific genome diversity in a model arbuscular mycorrhizal fungus.</title>
        <authorList>
            <person name="Chen E.C.H."/>
            <person name="Morin E."/>
            <person name="Baudet D."/>
            <person name="Noel J."/>
            <person name="Ndikumana S."/>
            <person name="Charron P."/>
            <person name="St-Onge C."/>
            <person name="Giorgi J."/>
            <person name="Grigoriev I.V."/>
            <person name="Roux C."/>
            <person name="Martin F.M."/>
            <person name="Corradi N."/>
        </authorList>
    </citation>
    <scope>NUCLEOTIDE SEQUENCE [LARGE SCALE GENOMIC DNA]</scope>
    <source>
        <strain evidence="1 2">C2</strain>
    </source>
</reference>
<organism evidence="1 2">
    <name type="scientific">Rhizophagus irregularis</name>
    <dbReference type="NCBI Taxonomy" id="588596"/>
    <lineage>
        <taxon>Eukaryota</taxon>
        <taxon>Fungi</taxon>
        <taxon>Fungi incertae sedis</taxon>
        <taxon>Mucoromycota</taxon>
        <taxon>Glomeromycotina</taxon>
        <taxon>Glomeromycetes</taxon>
        <taxon>Glomerales</taxon>
        <taxon>Glomeraceae</taxon>
        <taxon>Rhizophagus</taxon>
    </lineage>
</organism>
<name>A0A2N1NSL3_9GLOM</name>
<protein>
    <submittedName>
        <fullName evidence="1">Uncharacterized protein</fullName>
    </submittedName>
</protein>
<sequence length="58" mass="6790">MKYLRVTIIDVEEYTENEANQYVNSVHEKIILYKTRYSISRLTTLTTIVNDVKTFSGS</sequence>
<dbReference type="EMBL" id="LLXL01000160">
    <property type="protein sequence ID" value="PKK76870.1"/>
    <property type="molecule type" value="Genomic_DNA"/>
</dbReference>
<accession>A0A2N1NSL3</accession>
<reference evidence="1 2" key="1">
    <citation type="submission" date="2016-04" db="EMBL/GenBank/DDBJ databases">
        <title>Genome analyses suggest a sexual origin of heterokaryosis in a supposedly ancient asexual fungus.</title>
        <authorList>
            <person name="Ropars J."/>
            <person name="Sedzielewska K."/>
            <person name="Noel J."/>
            <person name="Charron P."/>
            <person name="Farinelli L."/>
            <person name="Marton T."/>
            <person name="Kruger M."/>
            <person name="Pelin A."/>
            <person name="Brachmann A."/>
            <person name="Corradi N."/>
        </authorList>
    </citation>
    <scope>NUCLEOTIDE SEQUENCE [LARGE SCALE GENOMIC DNA]</scope>
    <source>
        <strain evidence="1 2">C2</strain>
    </source>
</reference>
<proteinExistence type="predicted"/>
<dbReference type="Proteomes" id="UP000233469">
    <property type="component" value="Unassembled WGS sequence"/>
</dbReference>
<evidence type="ECO:0000313" key="2">
    <source>
        <dbReference type="Proteomes" id="UP000233469"/>
    </source>
</evidence>
<gene>
    <name evidence="1" type="ORF">RhiirC2_733236</name>
</gene>